<dbReference type="EMBL" id="FQVK01000036">
    <property type="protein sequence ID" value="SHF39811.1"/>
    <property type="molecule type" value="Genomic_DNA"/>
</dbReference>
<proteinExistence type="predicted"/>
<keyword evidence="2" id="KW-0418">Kinase</keyword>
<dbReference type="RefSeq" id="WP_149777328.1">
    <property type="nucleotide sequence ID" value="NZ_FQVK01000036.1"/>
</dbReference>
<evidence type="ECO:0000259" key="1">
    <source>
        <dbReference type="Pfam" id="PF00485"/>
    </source>
</evidence>
<organism evidence="2 3">
    <name type="scientific">Ruegeria intermedia</name>
    <dbReference type="NCBI Taxonomy" id="996115"/>
    <lineage>
        <taxon>Bacteria</taxon>
        <taxon>Pseudomonadati</taxon>
        <taxon>Pseudomonadota</taxon>
        <taxon>Alphaproteobacteria</taxon>
        <taxon>Rhodobacterales</taxon>
        <taxon>Roseobacteraceae</taxon>
        <taxon>Ruegeria</taxon>
    </lineage>
</organism>
<gene>
    <name evidence="2" type="ORF">SAMN05444279_13615</name>
</gene>
<dbReference type="AlphaFoldDB" id="A0A1M5BB63"/>
<dbReference type="Proteomes" id="UP000325134">
    <property type="component" value="Unassembled WGS sequence"/>
</dbReference>
<keyword evidence="2" id="KW-0808">Transferase</keyword>
<evidence type="ECO:0000313" key="2">
    <source>
        <dbReference type="EMBL" id="SHF39811.1"/>
    </source>
</evidence>
<dbReference type="Gene3D" id="3.40.50.300">
    <property type="entry name" value="P-loop containing nucleotide triphosphate hydrolases"/>
    <property type="match status" value="1"/>
</dbReference>
<dbReference type="GO" id="GO:0016301">
    <property type="term" value="F:kinase activity"/>
    <property type="evidence" value="ECO:0007669"/>
    <property type="project" value="UniProtKB-KW"/>
</dbReference>
<name>A0A1M5BB63_9RHOB</name>
<dbReference type="PANTHER" id="PTHR10285">
    <property type="entry name" value="URIDINE KINASE"/>
    <property type="match status" value="1"/>
</dbReference>
<sequence length="212" mass="23012">MTAEGASPQALAERIADAAAGLADGEARQLVAVAGPPGAGKSTVAALAQRALQGRGIPAGLLSMDGFHYDNQILTARDLLPRKGAPETFDLPGFHAVLRRLQIEDEVAVPEFDRELDKSIAACSFVTRDQRVVIVEGNYLLLDESGWRDLRDLWALTVFLDVPLPTLEARLLDRWIGLGLPRDEAERRAFANDIPNARRVVRNSGAADLVLR</sequence>
<accession>A0A1M5BB63</accession>
<dbReference type="InterPro" id="IPR006083">
    <property type="entry name" value="PRK/URK"/>
</dbReference>
<protein>
    <submittedName>
        <fullName evidence="2">Phosphoribulokinase / Uridine kinase family protein</fullName>
    </submittedName>
</protein>
<dbReference type="GO" id="GO:0005524">
    <property type="term" value="F:ATP binding"/>
    <property type="evidence" value="ECO:0007669"/>
    <property type="project" value="InterPro"/>
</dbReference>
<dbReference type="SUPFAM" id="SSF52540">
    <property type="entry name" value="P-loop containing nucleoside triphosphate hydrolases"/>
    <property type="match status" value="1"/>
</dbReference>
<dbReference type="InterPro" id="IPR027417">
    <property type="entry name" value="P-loop_NTPase"/>
</dbReference>
<reference evidence="2 3" key="1">
    <citation type="submission" date="2016-11" db="EMBL/GenBank/DDBJ databases">
        <authorList>
            <person name="Varghese N."/>
            <person name="Submissions S."/>
        </authorList>
    </citation>
    <scope>NUCLEOTIDE SEQUENCE [LARGE SCALE GENOMIC DNA]</scope>
    <source>
        <strain evidence="2 3">DSM 29341</strain>
    </source>
</reference>
<keyword evidence="3" id="KW-1185">Reference proteome</keyword>
<dbReference type="Pfam" id="PF00485">
    <property type="entry name" value="PRK"/>
    <property type="match status" value="1"/>
</dbReference>
<dbReference type="OrthoDB" id="1550976at2"/>
<evidence type="ECO:0000313" key="3">
    <source>
        <dbReference type="Proteomes" id="UP000325134"/>
    </source>
</evidence>
<feature type="domain" description="Phosphoribulokinase/uridine kinase" evidence="1">
    <location>
        <begin position="31"/>
        <end position="162"/>
    </location>
</feature>